<accession>A0ABU6R105</accession>
<dbReference type="Proteomes" id="UP001341840">
    <property type="component" value="Unassembled WGS sequence"/>
</dbReference>
<proteinExistence type="predicted"/>
<name>A0ABU6R105_9FABA</name>
<sequence length="73" mass="8199">MEIGDKNEGNSSNSPKVSYKDSLLTPVGPHLRDEIDGIGTIDENEPNPEEKWYNDEDKGNRQEKPFDPCPTIP</sequence>
<evidence type="ECO:0000313" key="2">
    <source>
        <dbReference type="EMBL" id="MED6118060.1"/>
    </source>
</evidence>
<feature type="region of interest" description="Disordered" evidence="1">
    <location>
        <begin position="1"/>
        <end position="73"/>
    </location>
</feature>
<organism evidence="2 3">
    <name type="scientific">Stylosanthes scabra</name>
    <dbReference type="NCBI Taxonomy" id="79078"/>
    <lineage>
        <taxon>Eukaryota</taxon>
        <taxon>Viridiplantae</taxon>
        <taxon>Streptophyta</taxon>
        <taxon>Embryophyta</taxon>
        <taxon>Tracheophyta</taxon>
        <taxon>Spermatophyta</taxon>
        <taxon>Magnoliopsida</taxon>
        <taxon>eudicotyledons</taxon>
        <taxon>Gunneridae</taxon>
        <taxon>Pentapetalae</taxon>
        <taxon>rosids</taxon>
        <taxon>fabids</taxon>
        <taxon>Fabales</taxon>
        <taxon>Fabaceae</taxon>
        <taxon>Papilionoideae</taxon>
        <taxon>50 kb inversion clade</taxon>
        <taxon>dalbergioids sensu lato</taxon>
        <taxon>Dalbergieae</taxon>
        <taxon>Pterocarpus clade</taxon>
        <taxon>Stylosanthes</taxon>
    </lineage>
</organism>
<evidence type="ECO:0000256" key="1">
    <source>
        <dbReference type="SAM" id="MobiDB-lite"/>
    </source>
</evidence>
<keyword evidence="3" id="KW-1185">Reference proteome</keyword>
<evidence type="ECO:0000313" key="3">
    <source>
        <dbReference type="Proteomes" id="UP001341840"/>
    </source>
</evidence>
<feature type="compositionally biased region" description="Basic and acidic residues" evidence="1">
    <location>
        <begin position="48"/>
        <end position="66"/>
    </location>
</feature>
<dbReference type="EMBL" id="JASCZI010015324">
    <property type="protein sequence ID" value="MED6118060.1"/>
    <property type="molecule type" value="Genomic_DNA"/>
</dbReference>
<protein>
    <submittedName>
        <fullName evidence="2">Uncharacterized protein</fullName>
    </submittedName>
</protein>
<reference evidence="2 3" key="1">
    <citation type="journal article" date="2023" name="Plants (Basel)">
        <title>Bridging the Gap: Combining Genomics and Transcriptomics Approaches to Understand Stylosanthes scabra, an Orphan Legume from the Brazilian Caatinga.</title>
        <authorList>
            <person name="Ferreira-Neto J.R.C."/>
            <person name="da Silva M.D."/>
            <person name="Binneck E."/>
            <person name="de Melo N.F."/>
            <person name="da Silva R.H."/>
            <person name="de Melo A.L.T.M."/>
            <person name="Pandolfi V."/>
            <person name="Bustamante F.O."/>
            <person name="Brasileiro-Vidal A.C."/>
            <person name="Benko-Iseppon A.M."/>
        </authorList>
    </citation>
    <scope>NUCLEOTIDE SEQUENCE [LARGE SCALE GENOMIC DNA]</scope>
    <source>
        <tissue evidence="2">Leaves</tissue>
    </source>
</reference>
<gene>
    <name evidence="2" type="ORF">PIB30_116002</name>
</gene>
<feature type="non-terminal residue" evidence="2">
    <location>
        <position position="73"/>
    </location>
</feature>
<comment type="caution">
    <text evidence="2">The sequence shown here is derived from an EMBL/GenBank/DDBJ whole genome shotgun (WGS) entry which is preliminary data.</text>
</comment>